<accession>A0ABU0GLZ8</accession>
<dbReference type="InterPro" id="IPR036890">
    <property type="entry name" value="HATPase_C_sf"/>
</dbReference>
<dbReference type="EC" id="2.7.13.3" evidence="2"/>
<evidence type="ECO:0000313" key="14">
    <source>
        <dbReference type="Proteomes" id="UP001240250"/>
    </source>
</evidence>
<dbReference type="Gene3D" id="3.30.565.10">
    <property type="entry name" value="Histidine kinase-like ATPase, C-terminal domain"/>
    <property type="match status" value="1"/>
</dbReference>
<feature type="transmembrane region" description="Helical" evidence="10">
    <location>
        <begin position="156"/>
        <end position="178"/>
    </location>
</feature>
<evidence type="ECO:0000256" key="3">
    <source>
        <dbReference type="ARBA" id="ARBA00022553"/>
    </source>
</evidence>
<evidence type="ECO:0000259" key="11">
    <source>
        <dbReference type="Pfam" id="PF02518"/>
    </source>
</evidence>
<dbReference type="Proteomes" id="UP001240250">
    <property type="component" value="Unassembled WGS sequence"/>
</dbReference>
<feature type="transmembrane region" description="Helical" evidence="10">
    <location>
        <begin position="130"/>
        <end position="150"/>
    </location>
</feature>
<feature type="domain" description="Signal transduction histidine kinase subgroup 3 dimerisation and phosphoacceptor" evidence="12">
    <location>
        <begin position="209"/>
        <end position="274"/>
    </location>
</feature>
<evidence type="ECO:0000256" key="5">
    <source>
        <dbReference type="ARBA" id="ARBA00022741"/>
    </source>
</evidence>
<keyword evidence="3" id="KW-0597">Phosphoprotein</keyword>
<gene>
    <name evidence="13" type="ORF">JO380_002132</name>
</gene>
<keyword evidence="14" id="KW-1185">Reference proteome</keyword>
<dbReference type="PANTHER" id="PTHR24421:SF10">
    <property type="entry name" value="NITRATE_NITRITE SENSOR PROTEIN NARQ"/>
    <property type="match status" value="1"/>
</dbReference>
<feature type="transmembrane region" description="Helical" evidence="10">
    <location>
        <begin position="83"/>
        <end position="102"/>
    </location>
</feature>
<comment type="catalytic activity">
    <reaction evidence="1">
        <text>ATP + protein L-histidine = ADP + protein N-phospho-L-histidine.</text>
        <dbReference type="EC" id="2.7.13.3"/>
    </reaction>
</comment>
<dbReference type="InterPro" id="IPR050482">
    <property type="entry name" value="Sensor_HK_TwoCompSys"/>
</dbReference>
<dbReference type="RefSeq" id="WP_156442168.1">
    <property type="nucleotide sequence ID" value="NZ_JAUSVM010000001.1"/>
</dbReference>
<keyword evidence="8" id="KW-0902">Two-component regulatory system</keyword>
<dbReference type="PANTHER" id="PTHR24421">
    <property type="entry name" value="NITRATE/NITRITE SENSOR PROTEIN NARX-RELATED"/>
    <property type="match status" value="1"/>
</dbReference>
<feature type="domain" description="Histidine kinase/HSP90-like ATPase" evidence="11">
    <location>
        <begin position="321"/>
        <end position="408"/>
    </location>
</feature>
<dbReference type="Pfam" id="PF02518">
    <property type="entry name" value="HATPase_c"/>
    <property type="match status" value="1"/>
</dbReference>
<dbReference type="InterPro" id="IPR011712">
    <property type="entry name" value="Sig_transdc_His_kin_sub3_dim/P"/>
</dbReference>
<evidence type="ECO:0000259" key="12">
    <source>
        <dbReference type="Pfam" id="PF07730"/>
    </source>
</evidence>
<organism evidence="13 14">
    <name type="scientific">Cellulomonas iranensis</name>
    <dbReference type="NCBI Taxonomy" id="76862"/>
    <lineage>
        <taxon>Bacteria</taxon>
        <taxon>Bacillati</taxon>
        <taxon>Actinomycetota</taxon>
        <taxon>Actinomycetes</taxon>
        <taxon>Micrococcales</taxon>
        <taxon>Cellulomonadaceae</taxon>
        <taxon>Cellulomonas</taxon>
    </lineage>
</organism>
<reference evidence="13 14" key="1">
    <citation type="submission" date="2023-07" db="EMBL/GenBank/DDBJ databases">
        <title>Sequencing the genomes of 1000 actinobacteria strains.</title>
        <authorList>
            <person name="Klenk H.-P."/>
        </authorList>
    </citation>
    <scope>NUCLEOTIDE SEQUENCE [LARGE SCALE GENOMIC DNA]</scope>
    <source>
        <strain evidence="13 14">DSM 14785</strain>
    </source>
</reference>
<sequence>MATTHLTAPGARWDAFLDRCGVRGPVARDALLAVTCTVVAVLLSLASVGLLPDELAVSPARRLALLLLIAAQSAALVLRRVRLAACVALVVATQVALVAVAPDLSVRSFAPFVAAATVGTLLPAARALRLAAGAGVAEAALATVAVLVRGGTALDVATHVSTSLAVWLASALVGVYVATRRAHLVLLRERAEQAERDRDTRVHAAVAVERARLARELHDVAAHHLSGMVVQAAAVERLVDRDPDAAREGARWLRDQGRATLDNLRQVVGLLRGDDAPDGTAPLPGLAALPDLVAQARDLGDDVELVVAGDVAPLAPLGDVSLYRIAQQAVTNARQHAPGARVRVRVEHAPGAVVVDVTNGPASRGVRGEHGGAGLAVMRERAALVGGTLDAGPTPDGGWRVHARVPVEADAHEDLPGGRPAAPHDGTEVTA</sequence>
<evidence type="ECO:0000313" key="13">
    <source>
        <dbReference type="EMBL" id="MDQ0425751.1"/>
    </source>
</evidence>
<dbReference type="CDD" id="cd16917">
    <property type="entry name" value="HATPase_UhpB-NarQ-NarX-like"/>
    <property type="match status" value="1"/>
</dbReference>
<evidence type="ECO:0000256" key="8">
    <source>
        <dbReference type="ARBA" id="ARBA00023012"/>
    </source>
</evidence>
<protein>
    <recommendedName>
        <fullName evidence="2">histidine kinase</fullName>
        <ecNumber evidence="2">2.7.13.3</ecNumber>
    </recommendedName>
</protein>
<evidence type="ECO:0000256" key="9">
    <source>
        <dbReference type="SAM" id="MobiDB-lite"/>
    </source>
</evidence>
<dbReference type="GO" id="GO:0016301">
    <property type="term" value="F:kinase activity"/>
    <property type="evidence" value="ECO:0007669"/>
    <property type="project" value="UniProtKB-KW"/>
</dbReference>
<keyword evidence="6 13" id="KW-0418">Kinase</keyword>
<dbReference type="InterPro" id="IPR003594">
    <property type="entry name" value="HATPase_dom"/>
</dbReference>
<keyword evidence="5" id="KW-0547">Nucleotide-binding</keyword>
<feature type="transmembrane region" description="Helical" evidence="10">
    <location>
        <begin position="30"/>
        <end position="51"/>
    </location>
</feature>
<comment type="caution">
    <text evidence="13">The sequence shown here is derived from an EMBL/GenBank/DDBJ whole genome shotgun (WGS) entry which is preliminary data.</text>
</comment>
<evidence type="ECO:0000256" key="4">
    <source>
        <dbReference type="ARBA" id="ARBA00022679"/>
    </source>
</evidence>
<evidence type="ECO:0000256" key="6">
    <source>
        <dbReference type="ARBA" id="ARBA00022777"/>
    </source>
</evidence>
<evidence type="ECO:0000256" key="2">
    <source>
        <dbReference type="ARBA" id="ARBA00012438"/>
    </source>
</evidence>
<dbReference type="SUPFAM" id="SSF55874">
    <property type="entry name" value="ATPase domain of HSP90 chaperone/DNA topoisomerase II/histidine kinase"/>
    <property type="match status" value="1"/>
</dbReference>
<keyword evidence="10" id="KW-0472">Membrane</keyword>
<name>A0ABU0GLZ8_9CELL</name>
<keyword evidence="10" id="KW-1133">Transmembrane helix</keyword>
<dbReference type="EMBL" id="JAUSVM010000001">
    <property type="protein sequence ID" value="MDQ0425751.1"/>
    <property type="molecule type" value="Genomic_DNA"/>
</dbReference>
<evidence type="ECO:0000256" key="10">
    <source>
        <dbReference type="SAM" id="Phobius"/>
    </source>
</evidence>
<dbReference type="Pfam" id="PF07730">
    <property type="entry name" value="HisKA_3"/>
    <property type="match status" value="1"/>
</dbReference>
<evidence type="ECO:0000256" key="7">
    <source>
        <dbReference type="ARBA" id="ARBA00022840"/>
    </source>
</evidence>
<proteinExistence type="predicted"/>
<keyword evidence="7" id="KW-0067">ATP-binding</keyword>
<keyword evidence="4" id="KW-0808">Transferase</keyword>
<evidence type="ECO:0000256" key="1">
    <source>
        <dbReference type="ARBA" id="ARBA00000085"/>
    </source>
</evidence>
<keyword evidence="10" id="KW-0812">Transmembrane</keyword>
<dbReference type="Gene3D" id="1.20.5.1930">
    <property type="match status" value="1"/>
</dbReference>
<feature type="region of interest" description="Disordered" evidence="9">
    <location>
        <begin position="410"/>
        <end position="431"/>
    </location>
</feature>